<dbReference type="EMBL" id="JAROCY010000016">
    <property type="protein sequence ID" value="MDF8334775.1"/>
    <property type="molecule type" value="Genomic_DNA"/>
</dbReference>
<dbReference type="RefSeq" id="WP_277279549.1">
    <property type="nucleotide sequence ID" value="NZ_JAROCY010000016.1"/>
</dbReference>
<accession>A0ABT6CLH7</accession>
<evidence type="ECO:0000313" key="1">
    <source>
        <dbReference type="EMBL" id="MDF8334775.1"/>
    </source>
</evidence>
<evidence type="ECO:0000313" key="2">
    <source>
        <dbReference type="Proteomes" id="UP001222770"/>
    </source>
</evidence>
<proteinExistence type="predicted"/>
<keyword evidence="2" id="KW-1185">Reference proteome</keyword>
<comment type="caution">
    <text evidence="1">The sequence shown here is derived from an EMBL/GenBank/DDBJ whole genome shotgun (WGS) entry which is preliminary data.</text>
</comment>
<organism evidence="1 2">
    <name type="scientific">Novosphingobium cyanobacteriorum</name>
    <dbReference type="NCBI Taxonomy" id="3024215"/>
    <lineage>
        <taxon>Bacteria</taxon>
        <taxon>Pseudomonadati</taxon>
        <taxon>Pseudomonadota</taxon>
        <taxon>Alphaproteobacteria</taxon>
        <taxon>Sphingomonadales</taxon>
        <taxon>Sphingomonadaceae</taxon>
        <taxon>Novosphingobium</taxon>
    </lineage>
</organism>
<dbReference type="Proteomes" id="UP001222770">
    <property type="component" value="Unassembled WGS sequence"/>
</dbReference>
<name>A0ABT6CLH7_9SPHN</name>
<reference evidence="1 2" key="1">
    <citation type="submission" date="2023-03" db="EMBL/GenBank/DDBJ databases">
        <title>Novosphingobium cyanobacteriorum sp. nov., isolated from a eutrophic reservoir during the Microcystis bloom period.</title>
        <authorList>
            <person name="Kang M."/>
            <person name="Le V."/>
            <person name="Ko S.-R."/>
            <person name="Lee S.-A."/>
            <person name="Ahn C.-Y."/>
        </authorList>
    </citation>
    <scope>NUCLEOTIDE SEQUENCE [LARGE SCALE GENOMIC DNA]</scope>
    <source>
        <strain evidence="1 2">HBC54</strain>
    </source>
</reference>
<protein>
    <submittedName>
        <fullName evidence="1">Uncharacterized protein</fullName>
    </submittedName>
</protein>
<gene>
    <name evidence="1" type="ORF">POM99_16315</name>
</gene>
<sequence>MADKITLTVTADELEMLCDALEVDLEGYVEAAKEARGNNAREDVETFKDAALNIQKLLTRLRDLLPED</sequence>